<dbReference type="Pfam" id="PF00126">
    <property type="entry name" value="HTH_1"/>
    <property type="match status" value="1"/>
</dbReference>
<name>A0A4T0UWL1_9NEIS</name>
<dbReference type="Pfam" id="PF03466">
    <property type="entry name" value="LysR_substrate"/>
    <property type="match status" value="1"/>
</dbReference>
<evidence type="ECO:0000256" key="2">
    <source>
        <dbReference type="ARBA" id="ARBA00023015"/>
    </source>
</evidence>
<evidence type="ECO:0000256" key="3">
    <source>
        <dbReference type="ARBA" id="ARBA00023125"/>
    </source>
</evidence>
<dbReference type="OrthoDB" id="5293066at2"/>
<dbReference type="Gene3D" id="1.10.10.10">
    <property type="entry name" value="Winged helix-like DNA-binding domain superfamily/Winged helix DNA-binding domain"/>
    <property type="match status" value="1"/>
</dbReference>
<protein>
    <submittedName>
        <fullName evidence="6">LysR family transcriptional regulator</fullName>
    </submittedName>
</protein>
<dbReference type="PANTHER" id="PTHR30126">
    <property type="entry name" value="HTH-TYPE TRANSCRIPTIONAL REGULATOR"/>
    <property type="match status" value="1"/>
</dbReference>
<organism evidence="6 7">
    <name type="scientific">Crenobacter intestini</name>
    <dbReference type="NCBI Taxonomy" id="2563443"/>
    <lineage>
        <taxon>Bacteria</taxon>
        <taxon>Pseudomonadati</taxon>
        <taxon>Pseudomonadota</taxon>
        <taxon>Betaproteobacteria</taxon>
        <taxon>Neisseriales</taxon>
        <taxon>Neisseriaceae</taxon>
        <taxon>Crenobacter</taxon>
    </lineage>
</organism>
<dbReference type="InterPro" id="IPR036390">
    <property type="entry name" value="WH_DNA-bd_sf"/>
</dbReference>
<dbReference type="PROSITE" id="PS50931">
    <property type="entry name" value="HTH_LYSR"/>
    <property type="match status" value="1"/>
</dbReference>
<keyword evidence="3" id="KW-0238">DNA-binding</keyword>
<feature type="domain" description="HTH lysR-type" evidence="5">
    <location>
        <begin position="15"/>
        <end position="72"/>
    </location>
</feature>
<evidence type="ECO:0000313" key="6">
    <source>
        <dbReference type="EMBL" id="TIC83348.1"/>
    </source>
</evidence>
<dbReference type="PANTHER" id="PTHR30126:SF18">
    <property type="entry name" value="LYSR FAMILY TRANSCRIPTIONAL REGULATOR"/>
    <property type="match status" value="1"/>
</dbReference>
<keyword evidence="7" id="KW-1185">Reference proteome</keyword>
<evidence type="ECO:0000313" key="7">
    <source>
        <dbReference type="Proteomes" id="UP000308891"/>
    </source>
</evidence>
<dbReference type="SUPFAM" id="SSF53850">
    <property type="entry name" value="Periplasmic binding protein-like II"/>
    <property type="match status" value="1"/>
</dbReference>
<gene>
    <name evidence="6" type="ORF">E5K04_07245</name>
</gene>
<sequence length="317" mass="35339">MIAPLAEPWGTRMIIQTEALRVVETVARYRSFTAAAERLHKVPSAISYTVRKLEENIGTQLFNREGKQVELTVEGHYFLERAREILRDLETLQSDISQLHGGVEQQLRVGLNNLLNDEPLAELAADLQQRFPACQQSYRTEVYNGVWDALLDRRVDLALGAPNALPQGADLRCLPMGEVHWDFVLSPRHPLAACDGVLGSRELAVYPAISVMDTAMSLSKKETWLIKGQKVIYVPDSASKLKMLVAGVGVSFMPRHLCAGALRRGQLVRRNVSSPKPPTPIMAAWHRRHRGKVLAALVERLSDPQFTACWLSGSEAF</sequence>
<dbReference type="GO" id="GO:0000976">
    <property type="term" value="F:transcription cis-regulatory region binding"/>
    <property type="evidence" value="ECO:0007669"/>
    <property type="project" value="TreeGrafter"/>
</dbReference>
<dbReference type="InterPro" id="IPR036388">
    <property type="entry name" value="WH-like_DNA-bd_sf"/>
</dbReference>
<dbReference type="Gene3D" id="3.40.190.10">
    <property type="entry name" value="Periplasmic binding protein-like II"/>
    <property type="match status" value="2"/>
</dbReference>
<evidence type="ECO:0000259" key="5">
    <source>
        <dbReference type="PROSITE" id="PS50931"/>
    </source>
</evidence>
<comment type="caution">
    <text evidence="6">The sequence shown here is derived from an EMBL/GenBank/DDBJ whole genome shotgun (WGS) entry which is preliminary data.</text>
</comment>
<accession>A0A4T0UWL1</accession>
<dbReference type="Proteomes" id="UP000308891">
    <property type="component" value="Unassembled WGS sequence"/>
</dbReference>
<dbReference type="AlphaFoldDB" id="A0A4T0UWL1"/>
<dbReference type="InterPro" id="IPR000847">
    <property type="entry name" value="LysR_HTH_N"/>
</dbReference>
<evidence type="ECO:0000256" key="1">
    <source>
        <dbReference type="ARBA" id="ARBA00009437"/>
    </source>
</evidence>
<dbReference type="InterPro" id="IPR005119">
    <property type="entry name" value="LysR_subst-bd"/>
</dbReference>
<evidence type="ECO:0000256" key="4">
    <source>
        <dbReference type="ARBA" id="ARBA00023163"/>
    </source>
</evidence>
<keyword evidence="2" id="KW-0805">Transcription regulation</keyword>
<comment type="similarity">
    <text evidence="1">Belongs to the LysR transcriptional regulatory family.</text>
</comment>
<dbReference type="EMBL" id="STGJ01000007">
    <property type="protein sequence ID" value="TIC83348.1"/>
    <property type="molecule type" value="Genomic_DNA"/>
</dbReference>
<keyword evidence="4" id="KW-0804">Transcription</keyword>
<dbReference type="FunFam" id="1.10.10.10:FF:000001">
    <property type="entry name" value="LysR family transcriptional regulator"/>
    <property type="match status" value="1"/>
</dbReference>
<dbReference type="GO" id="GO:0003700">
    <property type="term" value="F:DNA-binding transcription factor activity"/>
    <property type="evidence" value="ECO:0007669"/>
    <property type="project" value="InterPro"/>
</dbReference>
<dbReference type="PRINTS" id="PR00039">
    <property type="entry name" value="HTHLYSR"/>
</dbReference>
<proteinExistence type="inferred from homology"/>
<reference evidence="6 7" key="1">
    <citation type="submission" date="2019-04" db="EMBL/GenBank/DDBJ databases">
        <title>Crenobacter sp. nov.</title>
        <authorList>
            <person name="Shi S."/>
        </authorList>
    </citation>
    <scope>NUCLEOTIDE SEQUENCE [LARGE SCALE GENOMIC DNA]</scope>
    <source>
        <strain evidence="6 7">GY 70310</strain>
    </source>
</reference>
<dbReference type="SUPFAM" id="SSF46785">
    <property type="entry name" value="Winged helix' DNA-binding domain"/>
    <property type="match status" value="1"/>
</dbReference>